<evidence type="ECO:0000313" key="1">
    <source>
        <dbReference type="EMBL" id="KAK8778212.1"/>
    </source>
</evidence>
<protein>
    <submittedName>
        <fullName evidence="1">Uncharacterized protein</fullName>
    </submittedName>
</protein>
<sequence>MFGGNHMGPAGTLTASSASAAIKLGALGCLLLGGWAEFFPRRTLIEGRVRGATMLDLAHLTLTLASCTAYAAKTSVLWSEGYKNNQRSRTVPYDMLIEMLSAVTLALLGALSLRKYFTAQHTSGFVFIVSSLLAVASATDFLELRETLDETGSCTSHECGEWPVLKASVCVEAALLFLTLGNAVMSGLRDTLVWSSRAKKYQMSNEEESLCPVAVAAGAVVY</sequence>
<gene>
    <name evidence="1" type="ORF">V5799_020447</name>
</gene>
<evidence type="ECO:0000313" key="2">
    <source>
        <dbReference type="Proteomes" id="UP001321473"/>
    </source>
</evidence>
<dbReference type="EMBL" id="JARKHS020011002">
    <property type="protein sequence ID" value="KAK8778212.1"/>
    <property type="molecule type" value="Genomic_DNA"/>
</dbReference>
<proteinExistence type="predicted"/>
<accession>A0AAQ4EU40</accession>
<feature type="non-terminal residue" evidence="1">
    <location>
        <position position="222"/>
    </location>
</feature>
<reference evidence="1 2" key="1">
    <citation type="journal article" date="2023" name="Arcadia Sci">
        <title>De novo assembly of a long-read Amblyomma americanum tick genome.</title>
        <authorList>
            <person name="Chou S."/>
            <person name="Poskanzer K.E."/>
            <person name="Rollins M."/>
            <person name="Thuy-Boun P.S."/>
        </authorList>
    </citation>
    <scope>NUCLEOTIDE SEQUENCE [LARGE SCALE GENOMIC DNA]</scope>
    <source>
        <strain evidence="1">F_SG_1</strain>
        <tissue evidence="1">Salivary glands</tissue>
    </source>
</reference>
<comment type="caution">
    <text evidence="1">The sequence shown here is derived from an EMBL/GenBank/DDBJ whole genome shotgun (WGS) entry which is preliminary data.</text>
</comment>
<keyword evidence="2" id="KW-1185">Reference proteome</keyword>
<organism evidence="1 2">
    <name type="scientific">Amblyomma americanum</name>
    <name type="common">Lone star tick</name>
    <dbReference type="NCBI Taxonomy" id="6943"/>
    <lineage>
        <taxon>Eukaryota</taxon>
        <taxon>Metazoa</taxon>
        <taxon>Ecdysozoa</taxon>
        <taxon>Arthropoda</taxon>
        <taxon>Chelicerata</taxon>
        <taxon>Arachnida</taxon>
        <taxon>Acari</taxon>
        <taxon>Parasitiformes</taxon>
        <taxon>Ixodida</taxon>
        <taxon>Ixodoidea</taxon>
        <taxon>Ixodidae</taxon>
        <taxon>Amblyomminae</taxon>
        <taxon>Amblyomma</taxon>
    </lineage>
</organism>
<dbReference type="AlphaFoldDB" id="A0AAQ4EU40"/>
<dbReference type="Proteomes" id="UP001321473">
    <property type="component" value="Unassembled WGS sequence"/>
</dbReference>
<name>A0AAQ4EU40_AMBAM</name>